<keyword evidence="3" id="KW-0547">Nucleotide-binding</keyword>
<dbReference type="PANTHER" id="PTHR43394">
    <property type="entry name" value="ATP-DEPENDENT PERMEASE MDL1, MITOCHONDRIAL"/>
    <property type="match status" value="1"/>
</dbReference>
<comment type="subcellular location">
    <subcellularLocation>
        <location evidence="1">Cell membrane</location>
        <topology evidence="1">Multi-pass membrane protein</topology>
    </subcellularLocation>
</comment>
<dbReference type="PROSITE" id="PS50893">
    <property type="entry name" value="ABC_TRANSPORTER_2"/>
    <property type="match status" value="1"/>
</dbReference>
<dbReference type="SUPFAM" id="SSF52540">
    <property type="entry name" value="P-loop containing nucleoside triphosphate hydrolases"/>
    <property type="match status" value="1"/>
</dbReference>
<dbReference type="Proteomes" id="UP000587760">
    <property type="component" value="Unassembled WGS sequence"/>
</dbReference>
<dbReference type="GO" id="GO:0005524">
    <property type="term" value="F:ATP binding"/>
    <property type="evidence" value="ECO:0007669"/>
    <property type="project" value="UniProtKB-KW"/>
</dbReference>
<dbReference type="PROSITE" id="PS50929">
    <property type="entry name" value="ABC_TM1F"/>
    <property type="match status" value="1"/>
</dbReference>
<dbReference type="Pfam" id="PF00005">
    <property type="entry name" value="ABC_tran"/>
    <property type="match status" value="1"/>
</dbReference>
<dbReference type="InterPro" id="IPR036640">
    <property type="entry name" value="ABC1_TM_sf"/>
</dbReference>
<gene>
    <name evidence="10" type="ORF">HNR50_000996</name>
</gene>
<dbReference type="RefSeq" id="WP_184744494.1">
    <property type="nucleotide sequence ID" value="NZ_JACHGJ010000002.1"/>
</dbReference>
<keyword evidence="6 7" id="KW-0472">Membrane</keyword>
<dbReference type="InterPro" id="IPR003439">
    <property type="entry name" value="ABC_transporter-like_ATP-bd"/>
</dbReference>
<reference evidence="10 11" key="1">
    <citation type="submission" date="2020-08" db="EMBL/GenBank/DDBJ databases">
        <title>Genomic Encyclopedia of Type Strains, Phase IV (KMG-IV): sequencing the most valuable type-strain genomes for metagenomic binning, comparative biology and taxonomic classification.</title>
        <authorList>
            <person name="Goeker M."/>
        </authorList>
    </citation>
    <scope>NUCLEOTIDE SEQUENCE [LARGE SCALE GENOMIC DNA]</scope>
    <source>
        <strain evidence="10 11">DSM 2461</strain>
    </source>
</reference>
<dbReference type="PANTHER" id="PTHR43394:SF1">
    <property type="entry name" value="ATP-BINDING CASSETTE SUB-FAMILY B MEMBER 10, MITOCHONDRIAL"/>
    <property type="match status" value="1"/>
</dbReference>
<dbReference type="GO" id="GO:0016887">
    <property type="term" value="F:ATP hydrolysis activity"/>
    <property type="evidence" value="ECO:0007669"/>
    <property type="project" value="InterPro"/>
</dbReference>
<sequence>MEKERIVREYDPVILKKLFSFARPHLKWIIIGILALAAATAADLIKPIVIQKTIDNNVLPHYVHAGKPEEGKWTENDGIVVGNELFVEVSDLNEGERVSIGKERWHVASLDNEKVVSVVNSHSQMFIRDEAYAAVSDNNFKTLNPEERKAFRSDDISIIIRNSLFIIVLLSTGIIFTFIQIVLMALTSQNIMKGLRVGLFRHLMSQSLSYLSETPVGKLVSGITNDVATIDELFTTVFTALLKDFLLMGGVVVALFYLDVKLALVTLITLPPAVILIEVLRKKSREVFRRVRMHVSGVNAFLSEHISGMDVVQMFGREILSRKRFEEQNGKLLKANLHQMYVYAFFRPLIDLLASVSIAVIVYVGAGFYQSGIITLGVLIAYINLITKFFDPLKDIAEKFSIMQSAMAGGERVFNFFDVDRKIDDSGSDEGGDFTGRIEFRDVHFAYKADDPVLKGLNFTVEPGETVAIVGYTGAGKTTIASLLARFWDIDSGSILIDGKDIRHFPLHELRQIVQPVQQDVFIFSGDMRQNITLGSDIAEESFNEAVQAAEVSGFIDESELTERGTNLSVGQRQLLSFARALAHDPKILILDEATAHIDTETEEQIQRALKNLLKDRTSLVIAHRLSTIRNADRILVLNDGAVAEMGSHDELMEKGGIYKTLYDLQFQRGIEV</sequence>
<comment type="caution">
    <text evidence="10">The sequence shown here is derived from an EMBL/GenBank/DDBJ whole genome shotgun (WGS) entry which is preliminary data.</text>
</comment>
<dbReference type="InterPro" id="IPR039421">
    <property type="entry name" value="Type_1_exporter"/>
</dbReference>
<dbReference type="Gene3D" id="3.40.50.300">
    <property type="entry name" value="P-loop containing nucleotide triphosphate hydrolases"/>
    <property type="match status" value="1"/>
</dbReference>
<evidence type="ECO:0000313" key="10">
    <source>
        <dbReference type="EMBL" id="MBB6479338.1"/>
    </source>
</evidence>
<dbReference type="Gene3D" id="1.20.1560.10">
    <property type="entry name" value="ABC transporter type 1, transmembrane domain"/>
    <property type="match status" value="1"/>
</dbReference>
<keyword evidence="11" id="KW-1185">Reference proteome</keyword>
<evidence type="ECO:0000259" key="8">
    <source>
        <dbReference type="PROSITE" id="PS50893"/>
    </source>
</evidence>
<feature type="domain" description="ABC transporter" evidence="8">
    <location>
        <begin position="438"/>
        <end position="665"/>
    </location>
</feature>
<feature type="domain" description="ABC transmembrane type-1" evidence="9">
    <location>
        <begin position="150"/>
        <end position="405"/>
    </location>
</feature>
<dbReference type="SMART" id="SM00382">
    <property type="entry name" value="AAA"/>
    <property type="match status" value="1"/>
</dbReference>
<name>A0A841R9E8_9SPIO</name>
<keyword evidence="2 7" id="KW-0812">Transmembrane</keyword>
<dbReference type="Pfam" id="PF00664">
    <property type="entry name" value="ABC_membrane"/>
    <property type="match status" value="1"/>
</dbReference>
<evidence type="ECO:0000256" key="4">
    <source>
        <dbReference type="ARBA" id="ARBA00022840"/>
    </source>
</evidence>
<feature type="transmembrane region" description="Helical" evidence="7">
    <location>
        <begin position="372"/>
        <end position="390"/>
    </location>
</feature>
<evidence type="ECO:0000313" key="11">
    <source>
        <dbReference type="Proteomes" id="UP000587760"/>
    </source>
</evidence>
<dbReference type="InterPro" id="IPR011527">
    <property type="entry name" value="ABC1_TM_dom"/>
</dbReference>
<dbReference type="InterPro" id="IPR027417">
    <property type="entry name" value="P-loop_NTPase"/>
</dbReference>
<evidence type="ECO:0000256" key="1">
    <source>
        <dbReference type="ARBA" id="ARBA00004651"/>
    </source>
</evidence>
<dbReference type="SUPFAM" id="SSF90123">
    <property type="entry name" value="ABC transporter transmembrane region"/>
    <property type="match status" value="1"/>
</dbReference>
<evidence type="ECO:0000256" key="5">
    <source>
        <dbReference type="ARBA" id="ARBA00022989"/>
    </source>
</evidence>
<proteinExistence type="predicted"/>
<dbReference type="InterPro" id="IPR017871">
    <property type="entry name" value="ABC_transporter-like_CS"/>
</dbReference>
<evidence type="ECO:0000259" key="9">
    <source>
        <dbReference type="PROSITE" id="PS50929"/>
    </source>
</evidence>
<dbReference type="CDD" id="cd18544">
    <property type="entry name" value="ABC_6TM_TmrA_like"/>
    <property type="match status" value="1"/>
</dbReference>
<dbReference type="FunFam" id="3.40.50.300:FF:000218">
    <property type="entry name" value="Multidrug ABC transporter ATP-binding protein"/>
    <property type="match status" value="1"/>
</dbReference>
<feature type="transmembrane region" description="Helical" evidence="7">
    <location>
        <begin position="341"/>
        <end position="366"/>
    </location>
</feature>
<feature type="transmembrane region" description="Helical" evidence="7">
    <location>
        <begin position="26"/>
        <end position="45"/>
    </location>
</feature>
<dbReference type="AlphaFoldDB" id="A0A841R9E8"/>
<protein>
    <submittedName>
        <fullName evidence="10">ATP-binding cassette subfamily B protein</fullName>
    </submittedName>
</protein>
<feature type="transmembrane region" description="Helical" evidence="7">
    <location>
        <begin position="233"/>
        <end position="256"/>
    </location>
</feature>
<accession>A0A841R9E8</accession>
<evidence type="ECO:0000256" key="7">
    <source>
        <dbReference type="SAM" id="Phobius"/>
    </source>
</evidence>
<evidence type="ECO:0000256" key="6">
    <source>
        <dbReference type="ARBA" id="ARBA00023136"/>
    </source>
</evidence>
<dbReference type="InterPro" id="IPR003593">
    <property type="entry name" value="AAA+_ATPase"/>
</dbReference>
<feature type="transmembrane region" description="Helical" evidence="7">
    <location>
        <begin position="164"/>
        <end position="186"/>
    </location>
</feature>
<keyword evidence="4 10" id="KW-0067">ATP-binding</keyword>
<keyword evidence="5 7" id="KW-1133">Transmembrane helix</keyword>
<feature type="transmembrane region" description="Helical" evidence="7">
    <location>
        <begin position="262"/>
        <end position="280"/>
    </location>
</feature>
<evidence type="ECO:0000256" key="3">
    <source>
        <dbReference type="ARBA" id="ARBA00022741"/>
    </source>
</evidence>
<dbReference type="GO" id="GO:0015421">
    <property type="term" value="F:ABC-type oligopeptide transporter activity"/>
    <property type="evidence" value="ECO:0007669"/>
    <property type="project" value="TreeGrafter"/>
</dbReference>
<evidence type="ECO:0000256" key="2">
    <source>
        <dbReference type="ARBA" id="ARBA00022692"/>
    </source>
</evidence>
<dbReference type="PROSITE" id="PS00211">
    <property type="entry name" value="ABC_TRANSPORTER_1"/>
    <property type="match status" value="1"/>
</dbReference>
<organism evidence="10 11">
    <name type="scientific">Spirochaeta isovalerica</name>
    <dbReference type="NCBI Taxonomy" id="150"/>
    <lineage>
        <taxon>Bacteria</taxon>
        <taxon>Pseudomonadati</taxon>
        <taxon>Spirochaetota</taxon>
        <taxon>Spirochaetia</taxon>
        <taxon>Spirochaetales</taxon>
        <taxon>Spirochaetaceae</taxon>
        <taxon>Spirochaeta</taxon>
    </lineage>
</organism>
<dbReference type="GO" id="GO:0005886">
    <property type="term" value="C:plasma membrane"/>
    <property type="evidence" value="ECO:0007669"/>
    <property type="project" value="UniProtKB-SubCell"/>
</dbReference>
<dbReference type="EMBL" id="JACHGJ010000002">
    <property type="protein sequence ID" value="MBB6479338.1"/>
    <property type="molecule type" value="Genomic_DNA"/>
</dbReference>